<accession>A0A1M5WZX8</accession>
<organism evidence="1 2">
    <name type="scientific">Desulfofustis glycolicus DSM 9705</name>
    <dbReference type="NCBI Taxonomy" id="1121409"/>
    <lineage>
        <taxon>Bacteria</taxon>
        <taxon>Pseudomonadati</taxon>
        <taxon>Thermodesulfobacteriota</taxon>
        <taxon>Desulfobulbia</taxon>
        <taxon>Desulfobulbales</taxon>
        <taxon>Desulfocapsaceae</taxon>
        <taxon>Desulfofustis</taxon>
    </lineage>
</organism>
<proteinExistence type="predicted"/>
<evidence type="ECO:0000313" key="2">
    <source>
        <dbReference type="Proteomes" id="UP000184139"/>
    </source>
</evidence>
<reference evidence="1 2" key="1">
    <citation type="submission" date="2016-11" db="EMBL/GenBank/DDBJ databases">
        <authorList>
            <person name="Jaros S."/>
            <person name="Januszkiewicz K."/>
            <person name="Wedrychowicz H."/>
        </authorList>
    </citation>
    <scope>NUCLEOTIDE SEQUENCE [LARGE SCALE GENOMIC DNA]</scope>
    <source>
        <strain evidence="1 2">DSM 9705</strain>
    </source>
</reference>
<dbReference type="AlphaFoldDB" id="A0A1M5WZX8"/>
<sequence>MKPRPDYVSNGFVPDGAGYTRSWSPEVDSRLGLQMAANLLLRLTGIVQVVAEQRYDDTYTPTIEWANLAFAITPDLNVRVGRMVLPVSIVSECRKAGNANPRVRPPEEVYRLIPVTNFDGIDLSYRCNALINQ</sequence>
<gene>
    <name evidence="1" type="ORF">SAMN02745124_02637</name>
</gene>
<evidence type="ECO:0000313" key="1">
    <source>
        <dbReference type="EMBL" id="SHH93169.1"/>
    </source>
</evidence>
<dbReference type="RefSeq" id="WP_073376752.1">
    <property type="nucleotide sequence ID" value="NZ_FQXS01000016.1"/>
</dbReference>
<keyword evidence="2" id="KW-1185">Reference proteome</keyword>
<protein>
    <submittedName>
        <fullName evidence="1">Uncharacterized protein</fullName>
    </submittedName>
</protein>
<name>A0A1M5WZX8_9BACT</name>
<dbReference type="OrthoDB" id="197869at2"/>
<dbReference type="Proteomes" id="UP000184139">
    <property type="component" value="Unassembled WGS sequence"/>
</dbReference>
<dbReference type="EMBL" id="FQXS01000016">
    <property type="protein sequence ID" value="SHH93169.1"/>
    <property type="molecule type" value="Genomic_DNA"/>
</dbReference>
<dbReference type="STRING" id="1121409.SAMN02745124_02637"/>